<name>A0AAW9JXV0_9ENTE</name>
<organism evidence="1 2">
    <name type="scientific">Enterococcus cecorum</name>
    <dbReference type="NCBI Taxonomy" id="44008"/>
    <lineage>
        <taxon>Bacteria</taxon>
        <taxon>Bacillati</taxon>
        <taxon>Bacillota</taxon>
        <taxon>Bacilli</taxon>
        <taxon>Lactobacillales</taxon>
        <taxon>Enterococcaceae</taxon>
        <taxon>Enterococcus</taxon>
    </lineage>
</organism>
<dbReference type="EMBL" id="JAXOGL010000008">
    <property type="protein sequence ID" value="MDZ5597865.1"/>
    <property type="molecule type" value="Genomic_DNA"/>
</dbReference>
<gene>
    <name evidence="1" type="ORF">U1294_06455</name>
</gene>
<evidence type="ECO:0000313" key="2">
    <source>
        <dbReference type="Proteomes" id="UP001290582"/>
    </source>
</evidence>
<dbReference type="RefSeq" id="WP_171310282.1">
    <property type="nucleotide sequence ID" value="NZ_JAKYKP010000005.1"/>
</dbReference>
<protein>
    <submittedName>
        <fullName evidence="1">Uncharacterized protein</fullName>
    </submittedName>
</protein>
<dbReference type="Proteomes" id="UP001290582">
    <property type="component" value="Unassembled WGS sequence"/>
</dbReference>
<sequence>MTGHLKAISDYSGVPLNQVLDLPYALFKAYLRDSWVENMLSNEEGRKFLETCWRIGQTHADEQAIKEYQQLKGGV</sequence>
<comment type="caution">
    <text evidence="1">The sequence shown here is derived from an EMBL/GenBank/DDBJ whole genome shotgun (WGS) entry which is preliminary data.</text>
</comment>
<accession>A0AAW9JXV0</accession>
<dbReference type="AlphaFoldDB" id="A0AAW9JXV0"/>
<reference evidence="1" key="1">
    <citation type="submission" date="2023-12" db="EMBL/GenBank/DDBJ databases">
        <title>Molecular genomic analyses of Enterococcus cecorum from sepsis oubreaks in broilers.</title>
        <authorList>
            <person name="Rhoads D."/>
            <person name="Alrubaye A."/>
        </authorList>
    </citation>
    <scope>NUCLEOTIDE SEQUENCE</scope>
    <source>
        <strain evidence="1">1755</strain>
    </source>
</reference>
<evidence type="ECO:0000313" key="1">
    <source>
        <dbReference type="EMBL" id="MDZ5597865.1"/>
    </source>
</evidence>
<proteinExistence type="predicted"/>